<evidence type="ECO:0000256" key="1">
    <source>
        <dbReference type="SAM" id="MobiDB-lite"/>
    </source>
</evidence>
<accession>A0A078J1N3</accession>
<evidence type="ECO:0000313" key="3">
    <source>
        <dbReference type="Proteomes" id="UP000028999"/>
    </source>
</evidence>
<feature type="region of interest" description="Disordered" evidence="1">
    <location>
        <begin position="1"/>
        <end position="23"/>
    </location>
</feature>
<dbReference type="Gramene" id="CDY57179">
    <property type="protein sequence ID" value="CDY57179"/>
    <property type="gene ID" value="GSBRNA2T00020616001"/>
</dbReference>
<dbReference type="AlphaFoldDB" id="A0A078J1N3"/>
<keyword evidence="3" id="KW-1185">Reference proteome</keyword>
<dbReference type="Proteomes" id="UP000028999">
    <property type="component" value="Unassembled WGS sequence"/>
</dbReference>
<proteinExistence type="predicted"/>
<protein>
    <submittedName>
        <fullName evidence="2">BnaC03g73190D protein</fullName>
    </submittedName>
</protein>
<dbReference type="EMBL" id="LK033552">
    <property type="protein sequence ID" value="CDY57179.1"/>
    <property type="molecule type" value="Genomic_DNA"/>
</dbReference>
<name>A0A078J1N3_BRANA</name>
<dbReference type="PaxDb" id="3708-A0A078J1N3"/>
<dbReference type="STRING" id="3708.A0A078J1N3"/>
<sequence>MQRMLQVKRHELGIPDPPTHSTEEEVELERIADWHRSLAEECLRLSVQCYTRDAEAISVEMNQQTMSEC</sequence>
<reference evidence="2 3" key="1">
    <citation type="journal article" date="2014" name="Science">
        <title>Plant genetics. Early allopolyploid evolution in the post-Neolithic Brassica napus oilseed genome.</title>
        <authorList>
            <person name="Chalhoub B."/>
            <person name="Denoeud F."/>
            <person name="Liu S."/>
            <person name="Parkin I.A."/>
            <person name="Tang H."/>
            <person name="Wang X."/>
            <person name="Chiquet J."/>
            <person name="Belcram H."/>
            <person name="Tong C."/>
            <person name="Samans B."/>
            <person name="Correa M."/>
            <person name="Da Silva C."/>
            <person name="Just J."/>
            <person name="Falentin C."/>
            <person name="Koh C.S."/>
            <person name="Le Clainche I."/>
            <person name="Bernard M."/>
            <person name="Bento P."/>
            <person name="Noel B."/>
            <person name="Labadie K."/>
            <person name="Alberti A."/>
            <person name="Charles M."/>
            <person name="Arnaud D."/>
            <person name="Guo H."/>
            <person name="Daviaud C."/>
            <person name="Alamery S."/>
            <person name="Jabbari K."/>
            <person name="Zhao M."/>
            <person name="Edger P.P."/>
            <person name="Chelaifa H."/>
            <person name="Tack D."/>
            <person name="Lassalle G."/>
            <person name="Mestiri I."/>
            <person name="Schnel N."/>
            <person name="Le Paslier M.C."/>
            <person name="Fan G."/>
            <person name="Renault V."/>
            <person name="Bayer P.E."/>
            <person name="Golicz A.A."/>
            <person name="Manoli S."/>
            <person name="Lee T.H."/>
            <person name="Thi V.H."/>
            <person name="Chalabi S."/>
            <person name="Hu Q."/>
            <person name="Fan C."/>
            <person name="Tollenaere R."/>
            <person name="Lu Y."/>
            <person name="Battail C."/>
            <person name="Shen J."/>
            <person name="Sidebottom C.H."/>
            <person name="Wang X."/>
            <person name="Canaguier A."/>
            <person name="Chauveau A."/>
            <person name="Berard A."/>
            <person name="Deniot G."/>
            <person name="Guan M."/>
            <person name="Liu Z."/>
            <person name="Sun F."/>
            <person name="Lim Y.P."/>
            <person name="Lyons E."/>
            <person name="Town C.D."/>
            <person name="Bancroft I."/>
            <person name="Wang X."/>
            <person name="Meng J."/>
            <person name="Ma J."/>
            <person name="Pires J.C."/>
            <person name="King G.J."/>
            <person name="Brunel D."/>
            <person name="Delourme R."/>
            <person name="Renard M."/>
            <person name="Aury J.M."/>
            <person name="Adams K.L."/>
            <person name="Batley J."/>
            <person name="Snowdon R.J."/>
            <person name="Tost J."/>
            <person name="Edwards D."/>
            <person name="Zhou Y."/>
            <person name="Hua W."/>
            <person name="Sharpe A.G."/>
            <person name="Paterson A.H."/>
            <person name="Guan C."/>
            <person name="Wincker P."/>
        </authorList>
    </citation>
    <scope>NUCLEOTIDE SEQUENCE [LARGE SCALE GENOMIC DNA]</scope>
    <source>
        <strain evidence="3">cv. Darmor-bzh</strain>
    </source>
</reference>
<organism evidence="2 3">
    <name type="scientific">Brassica napus</name>
    <name type="common">Rape</name>
    <dbReference type="NCBI Taxonomy" id="3708"/>
    <lineage>
        <taxon>Eukaryota</taxon>
        <taxon>Viridiplantae</taxon>
        <taxon>Streptophyta</taxon>
        <taxon>Embryophyta</taxon>
        <taxon>Tracheophyta</taxon>
        <taxon>Spermatophyta</taxon>
        <taxon>Magnoliopsida</taxon>
        <taxon>eudicotyledons</taxon>
        <taxon>Gunneridae</taxon>
        <taxon>Pentapetalae</taxon>
        <taxon>rosids</taxon>
        <taxon>malvids</taxon>
        <taxon>Brassicales</taxon>
        <taxon>Brassicaceae</taxon>
        <taxon>Brassiceae</taxon>
        <taxon>Brassica</taxon>
    </lineage>
</organism>
<evidence type="ECO:0000313" key="2">
    <source>
        <dbReference type="EMBL" id="CDY57179.1"/>
    </source>
</evidence>
<gene>
    <name evidence="2" type="primary">BnaC03g73190D</name>
    <name evidence="2" type="ORF">GSBRNA2T00020616001</name>
</gene>